<evidence type="ECO:0000256" key="1">
    <source>
        <dbReference type="PROSITE-ProRule" id="PRU00169"/>
    </source>
</evidence>
<evidence type="ECO:0000259" key="2">
    <source>
        <dbReference type="PROSITE" id="PS50110"/>
    </source>
</evidence>
<evidence type="ECO:0000313" key="3">
    <source>
        <dbReference type="EMBL" id="MBO0360298.1"/>
    </source>
</evidence>
<keyword evidence="4" id="KW-1185">Reference proteome</keyword>
<proteinExistence type="predicted"/>
<feature type="domain" description="Response regulatory" evidence="2">
    <location>
        <begin position="2"/>
        <end position="127"/>
    </location>
</feature>
<dbReference type="PANTHER" id="PTHR44520">
    <property type="entry name" value="RESPONSE REGULATOR RCP1-RELATED"/>
    <property type="match status" value="1"/>
</dbReference>
<keyword evidence="1" id="KW-0597">Phosphoprotein</keyword>
<dbReference type="AlphaFoldDB" id="A0A939JET6"/>
<dbReference type="Gene3D" id="3.40.50.2300">
    <property type="match status" value="1"/>
</dbReference>
<protein>
    <submittedName>
        <fullName evidence="3">Response regulator</fullName>
    </submittedName>
</protein>
<comment type="caution">
    <text evidence="3">The sequence shown here is derived from an EMBL/GenBank/DDBJ whole genome shotgun (WGS) entry which is preliminary data.</text>
</comment>
<organism evidence="3 4">
    <name type="scientific">Hymenobacter telluris</name>
    <dbReference type="NCBI Taxonomy" id="2816474"/>
    <lineage>
        <taxon>Bacteria</taxon>
        <taxon>Pseudomonadati</taxon>
        <taxon>Bacteroidota</taxon>
        <taxon>Cytophagia</taxon>
        <taxon>Cytophagales</taxon>
        <taxon>Hymenobacteraceae</taxon>
        <taxon>Hymenobacter</taxon>
    </lineage>
</organism>
<dbReference type="PROSITE" id="PS50110">
    <property type="entry name" value="RESPONSE_REGULATORY"/>
    <property type="match status" value="1"/>
</dbReference>
<dbReference type="GO" id="GO:0000160">
    <property type="term" value="P:phosphorelay signal transduction system"/>
    <property type="evidence" value="ECO:0007669"/>
    <property type="project" value="InterPro"/>
</dbReference>
<dbReference type="SUPFAM" id="SSF52172">
    <property type="entry name" value="CheY-like"/>
    <property type="match status" value="1"/>
</dbReference>
<dbReference type="EMBL" id="JAFLQZ010000018">
    <property type="protein sequence ID" value="MBO0360298.1"/>
    <property type="molecule type" value="Genomic_DNA"/>
</dbReference>
<dbReference type="InterPro" id="IPR052893">
    <property type="entry name" value="TCS_response_regulator"/>
</dbReference>
<dbReference type="InterPro" id="IPR011006">
    <property type="entry name" value="CheY-like_superfamily"/>
</dbReference>
<dbReference type="InterPro" id="IPR001789">
    <property type="entry name" value="Sig_transdc_resp-reg_receiver"/>
</dbReference>
<dbReference type="Proteomes" id="UP000664144">
    <property type="component" value="Unassembled WGS sequence"/>
</dbReference>
<reference evidence="3" key="1">
    <citation type="submission" date="2021-03" db="EMBL/GenBank/DDBJ databases">
        <authorList>
            <person name="Kim M.K."/>
        </authorList>
    </citation>
    <scope>NUCLEOTIDE SEQUENCE</scope>
    <source>
        <strain evidence="3">BT186</strain>
    </source>
</reference>
<evidence type="ECO:0000313" key="4">
    <source>
        <dbReference type="Proteomes" id="UP000664144"/>
    </source>
</evidence>
<feature type="modified residue" description="4-aspartylphosphate" evidence="1">
    <location>
        <position position="57"/>
    </location>
</feature>
<gene>
    <name evidence="3" type="ORF">J0X19_20225</name>
</gene>
<dbReference type="Pfam" id="PF00072">
    <property type="entry name" value="Response_reg"/>
    <property type="match status" value="1"/>
</dbReference>
<sequence length="131" mass="14908">MQIVLVDDEHVSVFVTKKILEREGIADELHAFELPEEALRYVQQSIPAHIPNVILLDLNMPGLNGWEFLQSLQPYENQLLGQCFIYILTSSLDPADTVRSSEFPLVSGLIHKPLDRIQVRAIFDQVVTKQL</sequence>
<dbReference type="PANTHER" id="PTHR44520:SF2">
    <property type="entry name" value="RESPONSE REGULATOR RCP1"/>
    <property type="match status" value="1"/>
</dbReference>
<dbReference type="RefSeq" id="WP_206986243.1">
    <property type="nucleotide sequence ID" value="NZ_JAFLQZ010000018.1"/>
</dbReference>
<dbReference type="SMART" id="SM00448">
    <property type="entry name" value="REC"/>
    <property type="match status" value="1"/>
</dbReference>
<name>A0A939JET6_9BACT</name>
<accession>A0A939JET6</accession>